<feature type="compositionally biased region" description="Basic and acidic residues" evidence="1">
    <location>
        <begin position="202"/>
        <end position="228"/>
    </location>
</feature>
<comment type="caution">
    <text evidence="2">The sequence shown here is derived from an EMBL/GenBank/DDBJ whole genome shotgun (WGS) entry which is preliminary data.</text>
</comment>
<name>A0A0T6BDZ3_9SCAR</name>
<feature type="non-terminal residue" evidence="2">
    <location>
        <position position="1"/>
    </location>
</feature>
<dbReference type="OrthoDB" id="6712302at2759"/>
<dbReference type="EMBL" id="LJIG01001599">
    <property type="protein sequence ID" value="KRT85341.1"/>
    <property type="molecule type" value="Genomic_DNA"/>
</dbReference>
<accession>A0A0T6BDZ3</accession>
<feature type="compositionally biased region" description="Basic residues" evidence="1">
    <location>
        <begin position="189"/>
        <end position="201"/>
    </location>
</feature>
<reference evidence="2 3" key="1">
    <citation type="submission" date="2015-09" db="EMBL/GenBank/DDBJ databases">
        <title>Draft genome of the scarab beetle Oryctes borbonicus.</title>
        <authorList>
            <person name="Meyer J.M."/>
            <person name="Markov G.V."/>
            <person name="Baskaran P."/>
            <person name="Herrmann M."/>
            <person name="Sommer R.J."/>
            <person name="Roedelsperger C."/>
        </authorList>
    </citation>
    <scope>NUCLEOTIDE SEQUENCE [LARGE SCALE GENOMIC DNA]</scope>
    <source>
        <strain evidence="2">OB123</strain>
        <tissue evidence="2">Whole animal</tissue>
    </source>
</reference>
<gene>
    <name evidence="2" type="ORF">AMK59_2833</name>
</gene>
<evidence type="ECO:0000256" key="1">
    <source>
        <dbReference type="SAM" id="MobiDB-lite"/>
    </source>
</evidence>
<evidence type="ECO:0000313" key="2">
    <source>
        <dbReference type="EMBL" id="KRT85341.1"/>
    </source>
</evidence>
<proteinExistence type="predicted"/>
<keyword evidence="3" id="KW-1185">Reference proteome</keyword>
<dbReference type="Proteomes" id="UP000051574">
    <property type="component" value="Unassembled WGS sequence"/>
</dbReference>
<organism evidence="2 3">
    <name type="scientific">Oryctes borbonicus</name>
    <dbReference type="NCBI Taxonomy" id="1629725"/>
    <lineage>
        <taxon>Eukaryota</taxon>
        <taxon>Metazoa</taxon>
        <taxon>Ecdysozoa</taxon>
        <taxon>Arthropoda</taxon>
        <taxon>Hexapoda</taxon>
        <taxon>Insecta</taxon>
        <taxon>Pterygota</taxon>
        <taxon>Neoptera</taxon>
        <taxon>Endopterygota</taxon>
        <taxon>Coleoptera</taxon>
        <taxon>Polyphaga</taxon>
        <taxon>Scarabaeiformia</taxon>
        <taxon>Scarabaeidae</taxon>
        <taxon>Dynastinae</taxon>
        <taxon>Oryctes</taxon>
    </lineage>
</organism>
<protein>
    <submittedName>
        <fullName evidence="2">Uncharacterized protein</fullName>
    </submittedName>
</protein>
<dbReference type="AlphaFoldDB" id="A0A0T6BDZ3"/>
<feature type="compositionally biased region" description="Basic and acidic residues" evidence="1">
    <location>
        <begin position="175"/>
        <end position="188"/>
    </location>
</feature>
<evidence type="ECO:0000313" key="3">
    <source>
        <dbReference type="Proteomes" id="UP000051574"/>
    </source>
</evidence>
<sequence length="333" mass="39201">WDKIHRFQKMLCSSIKLTDRREFRQEKTPKRNRSTMLEEKLFMKSDYYHSYTFRWDKPKKHHYSCNNPQFLAIKEIKFPESLSRLNDPPPKEWLKKTPRIKSIDTIPKMNENDFDNEEGLSISVLTDQLSRETEELIEEIKSSVNFEDDENDIDPDIQQLIASARETEDDIQEEAGDKPTPDDNTSKKIEKKRKHLKKKEKKYSQNEEKKEKKQEMDKEGEKDKDKVKTRTKTIKFSLSKPPTPQTLQIIRVDVTSNLSMEEELPETYRTGSSNISDCSKGCGMKILKNKEIKENLHRKMSASKELSSNEVNFMCRRLILKDRSDDIANSSNN</sequence>
<feature type="region of interest" description="Disordered" evidence="1">
    <location>
        <begin position="166"/>
        <end position="230"/>
    </location>
</feature>